<keyword evidence="4" id="KW-1185">Reference proteome</keyword>
<feature type="signal peptide" evidence="2">
    <location>
        <begin position="1"/>
        <end position="20"/>
    </location>
</feature>
<accession>A0AAJ0AIP9</accession>
<evidence type="ECO:0000256" key="1">
    <source>
        <dbReference type="SAM" id="MobiDB-lite"/>
    </source>
</evidence>
<feature type="region of interest" description="Disordered" evidence="1">
    <location>
        <begin position="192"/>
        <end position="264"/>
    </location>
</feature>
<dbReference type="EMBL" id="JAHMHR010000025">
    <property type="protein sequence ID" value="KAK1674625.1"/>
    <property type="molecule type" value="Genomic_DNA"/>
</dbReference>
<feature type="chain" id="PRO_5042534741" description="Secreted protein" evidence="2">
    <location>
        <begin position="21"/>
        <end position="264"/>
    </location>
</feature>
<organism evidence="3 4">
    <name type="scientific">Colletotrichum godetiae</name>
    <dbReference type="NCBI Taxonomy" id="1209918"/>
    <lineage>
        <taxon>Eukaryota</taxon>
        <taxon>Fungi</taxon>
        <taxon>Dikarya</taxon>
        <taxon>Ascomycota</taxon>
        <taxon>Pezizomycotina</taxon>
        <taxon>Sordariomycetes</taxon>
        <taxon>Hypocreomycetidae</taxon>
        <taxon>Glomerellales</taxon>
        <taxon>Glomerellaceae</taxon>
        <taxon>Colletotrichum</taxon>
        <taxon>Colletotrichum acutatum species complex</taxon>
    </lineage>
</organism>
<keyword evidence="2" id="KW-0732">Signal</keyword>
<reference evidence="3" key="1">
    <citation type="submission" date="2021-06" db="EMBL/GenBank/DDBJ databases">
        <title>Comparative genomics, transcriptomics and evolutionary studies reveal genomic signatures of adaptation to plant cell wall in hemibiotrophic fungi.</title>
        <authorList>
            <consortium name="DOE Joint Genome Institute"/>
            <person name="Baroncelli R."/>
            <person name="Diaz J.F."/>
            <person name="Benocci T."/>
            <person name="Peng M."/>
            <person name="Battaglia E."/>
            <person name="Haridas S."/>
            <person name="Andreopoulos W."/>
            <person name="Labutti K."/>
            <person name="Pangilinan J."/>
            <person name="Floch G.L."/>
            <person name="Makela M.R."/>
            <person name="Henrissat B."/>
            <person name="Grigoriev I.V."/>
            <person name="Crouch J.A."/>
            <person name="De Vries R.P."/>
            <person name="Sukno S.A."/>
            <person name="Thon M.R."/>
        </authorList>
    </citation>
    <scope>NUCLEOTIDE SEQUENCE</scope>
    <source>
        <strain evidence="3">CBS 193.32</strain>
    </source>
</reference>
<dbReference type="AlphaFoldDB" id="A0AAJ0AIP9"/>
<protein>
    <recommendedName>
        <fullName evidence="5">Secreted protein</fullName>
    </recommendedName>
</protein>
<comment type="caution">
    <text evidence="3">The sequence shown here is derived from an EMBL/GenBank/DDBJ whole genome shotgun (WGS) entry which is preliminary data.</text>
</comment>
<dbReference type="RefSeq" id="XP_060428628.1">
    <property type="nucleotide sequence ID" value="XM_060572503.1"/>
</dbReference>
<evidence type="ECO:0000256" key="2">
    <source>
        <dbReference type="SAM" id="SignalP"/>
    </source>
</evidence>
<gene>
    <name evidence="3" type="ORF">BDP55DRAFT_633062</name>
</gene>
<feature type="region of interest" description="Disordered" evidence="1">
    <location>
        <begin position="51"/>
        <end position="71"/>
    </location>
</feature>
<evidence type="ECO:0000313" key="4">
    <source>
        <dbReference type="Proteomes" id="UP001224890"/>
    </source>
</evidence>
<sequence length="264" mass="28479">MSSCAALWLIPHLLACGVDPLRSPIKAPKTATSPRPKISAPCHTFLFPNPCSSNEDARTSPHSRRPGPRDAQYGMNRHCQPHLKPIPTPAPRMPQGDDVSFRARNLRTQTKTPEGDGNAFAFHVAISTGQLAAPNRSKGERFHRIGAEHLLHSCPFRAPNRGCLFPLSFSLPVLNSFPGALMHEISNLRGPSTPLNQRLDCPPSSTAFPPPYHLQPTSSEGQASTSRENSNGCAISGIRHGKGHRHSKAGGKKVDDIASTAPPK</sequence>
<name>A0AAJ0AIP9_9PEZI</name>
<proteinExistence type="predicted"/>
<evidence type="ECO:0000313" key="3">
    <source>
        <dbReference type="EMBL" id="KAK1674625.1"/>
    </source>
</evidence>
<dbReference type="Proteomes" id="UP001224890">
    <property type="component" value="Unassembled WGS sequence"/>
</dbReference>
<evidence type="ECO:0008006" key="5">
    <source>
        <dbReference type="Google" id="ProtNLM"/>
    </source>
</evidence>
<dbReference type="GeneID" id="85457029"/>
<feature type="compositionally biased region" description="Polar residues" evidence="1">
    <location>
        <begin position="215"/>
        <end position="233"/>
    </location>
</feature>
<feature type="compositionally biased region" description="Basic residues" evidence="1">
    <location>
        <begin position="239"/>
        <end position="251"/>
    </location>
</feature>